<evidence type="ECO:0000313" key="9">
    <source>
        <dbReference type="Proteomes" id="UP001222800"/>
    </source>
</evidence>
<accession>A0ABY8EBM4</accession>
<dbReference type="InterPro" id="IPR052364">
    <property type="entry name" value="Rubrerythrin"/>
</dbReference>
<dbReference type="Gene3D" id="2.20.28.10">
    <property type="match status" value="1"/>
</dbReference>
<protein>
    <submittedName>
        <fullName evidence="8">Rubrerythrin family protein</fullName>
    </submittedName>
</protein>
<evidence type="ECO:0000256" key="4">
    <source>
        <dbReference type="ARBA" id="ARBA00022982"/>
    </source>
</evidence>
<dbReference type="InterPro" id="IPR009040">
    <property type="entry name" value="Ferritin-like_diiron"/>
</dbReference>
<dbReference type="Proteomes" id="UP001222800">
    <property type="component" value="Chromosome"/>
</dbReference>
<keyword evidence="4" id="KW-0249">Electron transport</keyword>
<evidence type="ECO:0000259" key="6">
    <source>
        <dbReference type="PROSITE" id="PS50903"/>
    </source>
</evidence>
<keyword evidence="9" id="KW-1185">Reference proteome</keyword>
<proteinExistence type="predicted"/>
<organism evidence="8 9">
    <name type="scientific">Tepidibacter hydrothermalis</name>
    <dbReference type="NCBI Taxonomy" id="3036126"/>
    <lineage>
        <taxon>Bacteria</taxon>
        <taxon>Bacillati</taxon>
        <taxon>Bacillota</taxon>
        <taxon>Clostridia</taxon>
        <taxon>Peptostreptococcales</taxon>
        <taxon>Peptostreptococcaceae</taxon>
        <taxon>Tepidibacter</taxon>
    </lineage>
</organism>
<dbReference type="EMBL" id="CP120733">
    <property type="protein sequence ID" value="WFD10322.1"/>
    <property type="molecule type" value="Genomic_DNA"/>
</dbReference>
<dbReference type="InterPro" id="IPR024934">
    <property type="entry name" value="Rubredoxin-like_dom"/>
</dbReference>
<keyword evidence="3" id="KW-0479">Metal-binding</keyword>
<dbReference type="SUPFAM" id="SSF57802">
    <property type="entry name" value="Rubredoxin-like"/>
    <property type="match status" value="1"/>
</dbReference>
<evidence type="ECO:0000256" key="3">
    <source>
        <dbReference type="ARBA" id="ARBA00022723"/>
    </source>
</evidence>
<evidence type="ECO:0000256" key="5">
    <source>
        <dbReference type="ARBA" id="ARBA00023004"/>
    </source>
</evidence>
<keyword evidence="2" id="KW-0813">Transport</keyword>
<dbReference type="CDD" id="cd00729">
    <property type="entry name" value="rubredoxin_SM"/>
    <property type="match status" value="1"/>
</dbReference>
<dbReference type="InterPro" id="IPR012347">
    <property type="entry name" value="Ferritin-like"/>
</dbReference>
<dbReference type="InterPro" id="IPR048574">
    <property type="entry name" value="RUBY_RBDX"/>
</dbReference>
<dbReference type="PROSITE" id="PS50903">
    <property type="entry name" value="RUBREDOXIN_LIKE"/>
    <property type="match status" value="1"/>
</dbReference>
<dbReference type="InterPro" id="IPR003251">
    <property type="entry name" value="Rr_diiron-bd_dom"/>
</dbReference>
<dbReference type="PANTHER" id="PTHR43865:SF1">
    <property type="entry name" value="RUBRERYTHRIN-RELATED"/>
    <property type="match status" value="1"/>
</dbReference>
<dbReference type="PROSITE" id="PS50905">
    <property type="entry name" value="FERRITIN_LIKE"/>
    <property type="match status" value="1"/>
</dbReference>
<feature type="domain" description="Rubredoxin-like" evidence="6">
    <location>
        <begin position="159"/>
        <end position="193"/>
    </location>
</feature>
<dbReference type="CDD" id="cd01041">
    <property type="entry name" value="Rubrerythrin"/>
    <property type="match status" value="1"/>
</dbReference>
<dbReference type="PANTHER" id="PTHR43865">
    <property type="entry name" value="RUBRERYTHRIN-RELATED"/>
    <property type="match status" value="1"/>
</dbReference>
<name>A0ABY8EBM4_9FIRM</name>
<evidence type="ECO:0000256" key="1">
    <source>
        <dbReference type="ARBA" id="ARBA00001965"/>
    </source>
</evidence>
<reference evidence="8 9" key="1">
    <citation type="submission" date="2023-03" db="EMBL/GenBank/DDBJ databases">
        <title>Complete genome sequence of Tepidibacter sp. SWIR-1, isolated from a deep-sea hydrothermal vent.</title>
        <authorList>
            <person name="Li X."/>
        </authorList>
    </citation>
    <scope>NUCLEOTIDE SEQUENCE [LARGE SCALE GENOMIC DNA]</scope>
    <source>
        <strain evidence="8 9">SWIR-1</strain>
    </source>
</reference>
<evidence type="ECO:0000259" key="7">
    <source>
        <dbReference type="PROSITE" id="PS50905"/>
    </source>
</evidence>
<keyword evidence="5" id="KW-0408">Iron</keyword>
<dbReference type="Pfam" id="PF21349">
    <property type="entry name" value="RUBY_RBDX"/>
    <property type="match status" value="1"/>
</dbReference>
<dbReference type="Pfam" id="PF02915">
    <property type="entry name" value="Rubrerythrin"/>
    <property type="match status" value="1"/>
</dbReference>
<dbReference type="Gene3D" id="1.20.1260.10">
    <property type="match status" value="1"/>
</dbReference>
<comment type="cofactor">
    <cofactor evidence="1">
        <name>Fe(3+)</name>
        <dbReference type="ChEBI" id="CHEBI:29034"/>
    </cofactor>
</comment>
<dbReference type="RefSeq" id="WP_277732297.1">
    <property type="nucleotide sequence ID" value="NZ_CP120733.1"/>
</dbReference>
<gene>
    <name evidence="8" type="ORF">P4S50_18540</name>
</gene>
<sequence>MKLKGTKTLENLMKAFVGESQARNRYTFYSEIAMEEGYDQISELFLETADNEKIHAEIFFDHIKEGLEGEEFPVPVDVAATYPIGQDTTLENLKYAAMGENEEWDKLYPHFAQTAKEEGFSAIAASFNMIAKVEKKHEERYLKLAENVRDNEVFKKKEKVLWKCRVCGYVHQGDAAPNVCPVCKVGQGYFEIHCENY</sequence>
<dbReference type="NCBIfam" id="NF045767">
    <property type="entry name" value="RuberyRbr"/>
    <property type="match status" value="1"/>
</dbReference>
<dbReference type="SUPFAM" id="SSF47240">
    <property type="entry name" value="Ferritin-like"/>
    <property type="match status" value="1"/>
</dbReference>
<evidence type="ECO:0000313" key="8">
    <source>
        <dbReference type="EMBL" id="WFD10322.1"/>
    </source>
</evidence>
<dbReference type="InterPro" id="IPR009078">
    <property type="entry name" value="Ferritin-like_SF"/>
</dbReference>
<evidence type="ECO:0000256" key="2">
    <source>
        <dbReference type="ARBA" id="ARBA00022448"/>
    </source>
</evidence>
<feature type="domain" description="Ferritin-like diiron" evidence="7">
    <location>
        <begin position="2"/>
        <end position="152"/>
    </location>
</feature>